<dbReference type="EMBL" id="ARZY01000048">
    <property type="protein sequence ID" value="EWH08375.1"/>
    <property type="molecule type" value="Genomic_DNA"/>
</dbReference>
<sequence length="328" mass="36506">MKNKIIGLLAITTALLLSACMSTTEPKADKIKVLIMDGQNNHGNWPKSTVMMKQYLEETNMFTVDVARTAYTWKGDKLIKQFPLEDGKKTQALPQPKADKNFAPQFENYDVVISNFGWKAANLPRATELALEKFVAQGGGFVSVHAADNSWPQWTEFNKMIGLGGWGGRNHKSGPWVYYNEHDKLIVDHSPGGGGSHGPQQEFMIKVRQQQHPIMQGMPENFMHAKDELYATLRGPAQNMTILATSLSHKNPKKEPRHEPVVMVIDYGKGRVFHTTLGHGDEAFESVSLITLLQRGVEWAATGEVTQALPDDFPTAQASSSRKFTLSK</sequence>
<keyword evidence="1" id="KW-0732">Signal</keyword>
<dbReference type="RefSeq" id="WP_035016290.1">
    <property type="nucleotide sequence ID" value="NZ_ARZY01000048.1"/>
</dbReference>
<evidence type="ECO:0000313" key="3">
    <source>
        <dbReference type="EMBL" id="EWH08375.1"/>
    </source>
</evidence>
<dbReference type="InterPro" id="IPR029010">
    <property type="entry name" value="ThuA-like"/>
</dbReference>
<name>W7QSM0_9ALTE</name>
<evidence type="ECO:0000256" key="1">
    <source>
        <dbReference type="SAM" id="SignalP"/>
    </source>
</evidence>
<dbReference type="PROSITE" id="PS51257">
    <property type="entry name" value="PROKAR_LIPOPROTEIN"/>
    <property type="match status" value="1"/>
</dbReference>
<dbReference type="Pfam" id="PF06283">
    <property type="entry name" value="ThuA"/>
    <property type="match status" value="1"/>
</dbReference>
<dbReference type="Proteomes" id="UP000019276">
    <property type="component" value="Unassembled WGS sequence"/>
</dbReference>
<dbReference type="Gene3D" id="3.40.50.880">
    <property type="match status" value="1"/>
</dbReference>
<feature type="domain" description="ThuA-like" evidence="2">
    <location>
        <begin position="32"/>
        <end position="300"/>
    </location>
</feature>
<protein>
    <recommendedName>
        <fullName evidence="2">ThuA-like domain-containing protein</fullName>
    </recommendedName>
</protein>
<comment type="caution">
    <text evidence="3">The sequence shown here is derived from an EMBL/GenBank/DDBJ whole genome shotgun (WGS) entry which is preliminary data.</text>
</comment>
<dbReference type="SUPFAM" id="SSF52317">
    <property type="entry name" value="Class I glutamine amidotransferase-like"/>
    <property type="match status" value="1"/>
</dbReference>
<dbReference type="OrthoDB" id="109511at2"/>
<gene>
    <name evidence="3" type="ORF">DS2_17577</name>
</gene>
<dbReference type="STRING" id="1328313.DS2_17577"/>
<dbReference type="AlphaFoldDB" id="W7QSM0"/>
<dbReference type="InterPro" id="IPR029062">
    <property type="entry name" value="Class_I_gatase-like"/>
</dbReference>
<dbReference type="PANTHER" id="PTHR40469:SF2">
    <property type="entry name" value="GALACTOSE-BINDING DOMAIN-LIKE SUPERFAMILY PROTEIN"/>
    <property type="match status" value="1"/>
</dbReference>
<reference evidence="3 4" key="1">
    <citation type="journal article" date="2014" name="Genome Announc.">
        <title>Draft Genome Sequence of the Agar-Degrading Bacterium Catenovulum sp. Strain DS-2, Isolated from Intestines of Haliotis diversicolor.</title>
        <authorList>
            <person name="Shan D."/>
            <person name="Li X."/>
            <person name="Gu Z."/>
            <person name="Wei G."/>
            <person name="Gao Z."/>
            <person name="Shao Z."/>
        </authorList>
    </citation>
    <scope>NUCLEOTIDE SEQUENCE [LARGE SCALE GENOMIC DNA]</scope>
    <source>
        <strain evidence="3 4">DS-2</strain>
    </source>
</reference>
<evidence type="ECO:0000259" key="2">
    <source>
        <dbReference type="Pfam" id="PF06283"/>
    </source>
</evidence>
<proteinExistence type="predicted"/>
<dbReference type="PATRIC" id="fig|1328313.3.peg.3594"/>
<dbReference type="eggNOG" id="COG3828">
    <property type="taxonomic scope" value="Bacteria"/>
</dbReference>
<feature type="signal peptide" evidence="1">
    <location>
        <begin position="1"/>
        <end position="19"/>
    </location>
</feature>
<accession>W7QSM0</accession>
<dbReference type="PANTHER" id="PTHR40469">
    <property type="entry name" value="SECRETED GLYCOSYL HYDROLASE"/>
    <property type="match status" value="1"/>
</dbReference>
<keyword evidence="4" id="KW-1185">Reference proteome</keyword>
<organism evidence="3 4">
    <name type="scientific">Catenovulum agarivorans DS-2</name>
    <dbReference type="NCBI Taxonomy" id="1328313"/>
    <lineage>
        <taxon>Bacteria</taxon>
        <taxon>Pseudomonadati</taxon>
        <taxon>Pseudomonadota</taxon>
        <taxon>Gammaproteobacteria</taxon>
        <taxon>Alteromonadales</taxon>
        <taxon>Alteromonadaceae</taxon>
        <taxon>Catenovulum</taxon>
    </lineage>
</organism>
<feature type="chain" id="PRO_5004898375" description="ThuA-like domain-containing protein" evidence="1">
    <location>
        <begin position="20"/>
        <end position="328"/>
    </location>
</feature>
<evidence type="ECO:0000313" key="4">
    <source>
        <dbReference type="Proteomes" id="UP000019276"/>
    </source>
</evidence>